<dbReference type="EMBL" id="CAMGYJ010000003">
    <property type="protein sequence ID" value="CAI0392738.1"/>
    <property type="molecule type" value="Genomic_DNA"/>
</dbReference>
<keyword evidence="2" id="KW-1185">Reference proteome</keyword>
<protein>
    <submittedName>
        <fullName evidence="1">Uncharacterized protein</fullName>
    </submittedName>
</protein>
<reference evidence="1" key="1">
    <citation type="submission" date="2022-08" db="EMBL/GenBank/DDBJ databases">
        <authorList>
            <person name="Gutierrez-Valencia J."/>
        </authorList>
    </citation>
    <scope>NUCLEOTIDE SEQUENCE</scope>
</reference>
<accession>A0AAV0I7M8</accession>
<gene>
    <name evidence="1" type="ORF">LITE_LOCUS7660</name>
</gene>
<dbReference type="Proteomes" id="UP001154282">
    <property type="component" value="Unassembled WGS sequence"/>
</dbReference>
<dbReference type="AlphaFoldDB" id="A0AAV0I7M8"/>
<sequence>MMVLSSEFHSGFSVRSPSIHPSLLLFSLRFP</sequence>
<comment type="caution">
    <text evidence="1">The sequence shown here is derived from an EMBL/GenBank/DDBJ whole genome shotgun (WGS) entry which is preliminary data.</text>
</comment>
<proteinExistence type="predicted"/>
<evidence type="ECO:0000313" key="2">
    <source>
        <dbReference type="Proteomes" id="UP001154282"/>
    </source>
</evidence>
<organism evidence="1 2">
    <name type="scientific">Linum tenue</name>
    <dbReference type="NCBI Taxonomy" id="586396"/>
    <lineage>
        <taxon>Eukaryota</taxon>
        <taxon>Viridiplantae</taxon>
        <taxon>Streptophyta</taxon>
        <taxon>Embryophyta</taxon>
        <taxon>Tracheophyta</taxon>
        <taxon>Spermatophyta</taxon>
        <taxon>Magnoliopsida</taxon>
        <taxon>eudicotyledons</taxon>
        <taxon>Gunneridae</taxon>
        <taxon>Pentapetalae</taxon>
        <taxon>rosids</taxon>
        <taxon>fabids</taxon>
        <taxon>Malpighiales</taxon>
        <taxon>Linaceae</taxon>
        <taxon>Linum</taxon>
    </lineage>
</organism>
<name>A0AAV0I7M8_9ROSI</name>
<evidence type="ECO:0000313" key="1">
    <source>
        <dbReference type="EMBL" id="CAI0392738.1"/>
    </source>
</evidence>